<organism evidence="1 2">
    <name type="scientific">Puccinia triticina</name>
    <dbReference type="NCBI Taxonomy" id="208348"/>
    <lineage>
        <taxon>Eukaryota</taxon>
        <taxon>Fungi</taxon>
        <taxon>Dikarya</taxon>
        <taxon>Basidiomycota</taxon>
        <taxon>Pucciniomycotina</taxon>
        <taxon>Pucciniomycetes</taxon>
        <taxon>Pucciniales</taxon>
        <taxon>Pucciniaceae</taxon>
        <taxon>Puccinia</taxon>
    </lineage>
</organism>
<keyword evidence="2" id="KW-1185">Reference proteome</keyword>
<reference evidence="1" key="1">
    <citation type="submission" date="2022-10" db="EMBL/GenBank/DDBJ databases">
        <title>Puccinia triticina Genome sequencing and assembly.</title>
        <authorList>
            <person name="Li C."/>
        </authorList>
    </citation>
    <scope>NUCLEOTIDE SEQUENCE</scope>
    <source>
        <strain evidence="1">Pt15</strain>
    </source>
</reference>
<dbReference type="Proteomes" id="UP001164743">
    <property type="component" value="Chromosome 2A"/>
</dbReference>
<evidence type="ECO:0000313" key="1">
    <source>
        <dbReference type="EMBL" id="WAQ81980.1"/>
    </source>
</evidence>
<evidence type="ECO:0000313" key="2">
    <source>
        <dbReference type="Proteomes" id="UP001164743"/>
    </source>
</evidence>
<dbReference type="RefSeq" id="XP_053017535.1">
    <property type="nucleotide sequence ID" value="XM_053166299.1"/>
</dbReference>
<name>A0ABY7CDP8_9BASI</name>
<protein>
    <submittedName>
        <fullName evidence="1">Uncharacterized protein</fullName>
    </submittedName>
</protein>
<dbReference type="GeneID" id="77807194"/>
<sequence length="63" mass="7096">MDASQHNHSSHTTNAVYGDASGEAWQEFMGIDSNFPCEQPLMPIAKRLTPIQKAHDHHQESQH</sequence>
<gene>
    <name evidence="1" type="ORF">PtA15_2A293</name>
</gene>
<accession>A0ABY7CDP8</accession>
<proteinExistence type="predicted"/>
<dbReference type="EMBL" id="CP110422">
    <property type="protein sequence ID" value="WAQ81980.1"/>
    <property type="molecule type" value="Genomic_DNA"/>
</dbReference>